<dbReference type="Pfam" id="PF19295">
    <property type="entry name" value="SufBD_N"/>
    <property type="match status" value="1"/>
</dbReference>
<dbReference type="InterPro" id="IPR055346">
    <property type="entry name" value="Fe-S_cluster_assembly_SufBD"/>
</dbReference>
<evidence type="ECO:0000313" key="5">
    <source>
        <dbReference type="Proteomes" id="UP000576082"/>
    </source>
</evidence>
<dbReference type="PANTHER" id="PTHR43575:SF1">
    <property type="entry name" value="PROTEIN ABCI7, CHLOROPLASTIC"/>
    <property type="match status" value="1"/>
</dbReference>
<accession>A0A7X9XBK7</accession>
<dbReference type="InterPro" id="IPR045595">
    <property type="entry name" value="SufBD_N"/>
</dbReference>
<dbReference type="RefSeq" id="WP_169659042.1">
    <property type="nucleotide sequence ID" value="NZ_JABANE010000075.1"/>
</dbReference>
<comment type="similarity">
    <text evidence="1">Belongs to the iron-sulfur cluster assembly SufBD family.</text>
</comment>
<keyword evidence="5" id="KW-1185">Reference proteome</keyword>
<comment type="caution">
    <text evidence="4">The sequence shown here is derived from an EMBL/GenBank/DDBJ whole genome shotgun (WGS) entry which is preliminary data.</text>
</comment>
<organism evidence="4 5">
    <name type="scientific">Flammeovirga aprica JL-4</name>
    <dbReference type="NCBI Taxonomy" id="694437"/>
    <lineage>
        <taxon>Bacteria</taxon>
        <taxon>Pseudomonadati</taxon>
        <taxon>Bacteroidota</taxon>
        <taxon>Cytophagia</taxon>
        <taxon>Cytophagales</taxon>
        <taxon>Flammeovirgaceae</taxon>
        <taxon>Flammeovirga</taxon>
    </lineage>
</organism>
<name>A0A7X9XBK7_9BACT</name>
<dbReference type="NCBIfam" id="TIGR01981">
    <property type="entry name" value="sufD"/>
    <property type="match status" value="1"/>
</dbReference>
<evidence type="ECO:0000259" key="3">
    <source>
        <dbReference type="Pfam" id="PF19295"/>
    </source>
</evidence>
<protein>
    <submittedName>
        <fullName evidence="4">Fe-S cluster assembly protein SufD</fullName>
    </submittedName>
</protein>
<dbReference type="Pfam" id="PF01458">
    <property type="entry name" value="SUFBD_core"/>
    <property type="match status" value="1"/>
</dbReference>
<gene>
    <name evidence="4" type="primary">sufD</name>
    <name evidence="4" type="ORF">HHU12_22755</name>
</gene>
<evidence type="ECO:0000256" key="1">
    <source>
        <dbReference type="ARBA" id="ARBA00043967"/>
    </source>
</evidence>
<dbReference type="GO" id="GO:0016226">
    <property type="term" value="P:iron-sulfur cluster assembly"/>
    <property type="evidence" value="ECO:0007669"/>
    <property type="project" value="InterPro"/>
</dbReference>
<sequence length="431" mass="47148">MSIVIENAALKNNALSYIEDTIEKVPALVQLRTEAAETFASSDFPSIQHEEWKYTNIKKLVSNTYSFSNDVNVSAADIQDYLIEGTDVMVFVNGVYNASLSSFTSTDKVIVAPLSEAIEKHEDLVLAHLGKYADNSLPFVGVNTASVVEGGFVYAKRNALSETPLMFLNVVSGDNIVVQPRVLAVLEEGAQASIIERNAVIKGESVLVNSVAEVNVAERANLSHLKLQDEVENTSLVTLSEAQQADNSVYHNITITTGGHIVRNNLNIALGEHCEGLMTGLYLVKGKTLVDNHTMVDHKMPNSYSNELYKGILSEKSKGVFNGKIFVREDAQKTNAFQSNKNILLSQDAVVDTKPQLEIWADDVSCSHGCTVGALDEEPMFYLRARGIPEDKARGLLIYAFAGDVIEKISNDNVRALVEKIVATEMGYDLI</sequence>
<evidence type="ECO:0000259" key="2">
    <source>
        <dbReference type="Pfam" id="PF01458"/>
    </source>
</evidence>
<dbReference type="Proteomes" id="UP000576082">
    <property type="component" value="Unassembled WGS sequence"/>
</dbReference>
<proteinExistence type="inferred from homology"/>
<dbReference type="EMBL" id="JABANE010000075">
    <property type="protein sequence ID" value="NME70812.1"/>
    <property type="molecule type" value="Genomic_DNA"/>
</dbReference>
<dbReference type="InterPro" id="IPR000825">
    <property type="entry name" value="SUF_FeS_clus_asmbl_SufBD_core"/>
</dbReference>
<feature type="domain" description="SUF system FeS cluster assembly SufBD core" evidence="2">
    <location>
        <begin position="172"/>
        <end position="401"/>
    </location>
</feature>
<dbReference type="PANTHER" id="PTHR43575">
    <property type="entry name" value="PROTEIN ABCI7, CHLOROPLASTIC"/>
    <property type="match status" value="1"/>
</dbReference>
<evidence type="ECO:0000313" key="4">
    <source>
        <dbReference type="EMBL" id="NME70812.1"/>
    </source>
</evidence>
<reference evidence="4 5" key="1">
    <citation type="submission" date="2020-04" db="EMBL/GenBank/DDBJ databases">
        <title>Flammeovirga sp. SR4, a novel species isolated from seawater.</title>
        <authorList>
            <person name="Wang X."/>
        </authorList>
    </citation>
    <scope>NUCLEOTIDE SEQUENCE [LARGE SCALE GENOMIC DNA]</scope>
    <source>
        <strain evidence="4 5">ATCC 23126</strain>
    </source>
</reference>
<dbReference type="InterPro" id="IPR037284">
    <property type="entry name" value="SUF_FeS_clus_asmbl_SufBD_sf"/>
</dbReference>
<dbReference type="AlphaFoldDB" id="A0A7X9XBK7"/>
<feature type="domain" description="SUF system FeS cluster assembly SufBD N-terminal" evidence="3">
    <location>
        <begin position="24"/>
        <end position="165"/>
    </location>
</feature>
<dbReference type="InterPro" id="IPR011542">
    <property type="entry name" value="SUF_FeS_clus_asmbl_SufD"/>
</dbReference>
<dbReference type="SUPFAM" id="SSF101960">
    <property type="entry name" value="Stabilizer of iron transporter SufD"/>
    <property type="match status" value="1"/>
</dbReference>